<dbReference type="Pfam" id="PF14322">
    <property type="entry name" value="SusD-like_3"/>
    <property type="match status" value="1"/>
</dbReference>
<evidence type="ECO:0000259" key="6">
    <source>
        <dbReference type="Pfam" id="PF07980"/>
    </source>
</evidence>
<evidence type="ECO:0000256" key="3">
    <source>
        <dbReference type="ARBA" id="ARBA00022729"/>
    </source>
</evidence>
<evidence type="ECO:0000313" key="9">
    <source>
        <dbReference type="Proteomes" id="UP000004478"/>
    </source>
</evidence>
<keyword evidence="4" id="KW-0472">Membrane</keyword>
<dbReference type="GO" id="GO:0009279">
    <property type="term" value="C:cell outer membrane"/>
    <property type="evidence" value="ECO:0007669"/>
    <property type="project" value="UniProtKB-SubCell"/>
</dbReference>
<comment type="similarity">
    <text evidence="2">Belongs to the SusD family.</text>
</comment>
<evidence type="ECO:0000256" key="1">
    <source>
        <dbReference type="ARBA" id="ARBA00004442"/>
    </source>
</evidence>
<name>K1KYS5_CECL9</name>
<dbReference type="InterPro" id="IPR033985">
    <property type="entry name" value="SusD-like_N"/>
</dbReference>
<dbReference type="CDD" id="cd08977">
    <property type="entry name" value="SusD"/>
    <property type="match status" value="1"/>
</dbReference>
<dbReference type="AlphaFoldDB" id="K1KYS5"/>
<keyword evidence="5" id="KW-0998">Cell outer membrane</keyword>
<evidence type="ECO:0000313" key="8">
    <source>
        <dbReference type="EMBL" id="EKB49285.1"/>
    </source>
</evidence>
<dbReference type="Proteomes" id="UP000004478">
    <property type="component" value="Unassembled WGS sequence"/>
</dbReference>
<evidence type="ECO:0000256" key="5">
    <source>
        <dbReference type="ARBA" id="ARBA00023237"/>
    </source>
</evidence>
<dbReference type="Pfam" id="PF07980">
    <property type="entry name" value="SusD_RagB"/>
    <property type="match status" value="1"/>
</dbReference>
<dbReference type="PATRIC" id="fig|1225176.3.peg.2274"/>
<keyword evidence="9" id="KW-1185">Reference proteome</keyword>
<dbReference type="InterPro" id="IPR011990">
    <property type="entry name" value="TPR-like_helical_dom_sf"/>
</dbReference>
<comment type="subcellular location">
    <subcellularLocation>
        <location evidence="1">Cell outer membrane</location>
    </subcellularLocation>
</comment>
<accession>K1KYS5</accession>
<sequence>MLVLTSCSDFLEILPETNITQENFYQTESDFLQAITGAYAPLQTLYNQDWQMTEFRSDNAHFVLNLGNRGNQPREDLGTFTVETNNEIVLNKWLNNYLIISRSNFIIQSIDNADFNGQSKTSIKGEAYFLRAFAYFDLLKNFGGVPLFIEPPTSFSETFKNRSGSSEILDLILSDINTSIPLLPGKNNQVPGRATVSAAYMLLADVLMSQKRWSEAESALRNVLNAGYNLLPVYDEIFKPSNEGNSEIIFEIYFVEGTSQPLFSTFPYQFLPELDDPAIITGVSPAARNGGGSFNIPVPELLDLYEDNDSRYEATIAFFSGPSPLPGVIYDNLPYIKKYQHPHAIPNQTGQNWIVYRYAETLLNLAECLFEQGNSNEALSLVNQIRTRAGLQELNSLDKNTLLNERRIELAFENKRWQDLVRSGIAVEVMNQFGERIKANPQDYFYPEGSGPLPNMFNVSQDYLLYPIPASEIILNPNLTQNPGY</sequence>
<dbReference type="SUPFAM" id="SSF48452">
    <property type="entry name" value="TPR-like"/>
    <property type="match status" value="1"/>
</dbReference>
<proteinExistence type="inferred from homology"/>
<dbReference type="EMBL" id="AMGM01000029">
    <property type="protein sequence ID" value="EKB49285.1"/>
    <property type="molecule type" value="Genomic_DNA"/>
</dbReference>
<dbReference type="InterPro" id="IPR012944">
    <property type="entry name" value="SusD_RagB_dom"/>
</dbReference>
<comment type="caution">
    <text evidence="8">The sequence shown here is derived from an EMBL/GenBank/DDBJ whole genome shotgun (WGS) entry which is preliminary data.</text>
</comment>
<feature type="domain" description="RagB/SusD" evidence="6">
    <location>
        <begin position="335"/>
        <end position="485"/>
    </location>
</feature>
<feature type="domain" description="SusD-like N-terminal" evidence="7">
    <location>
        <begin position="9"/>
        <end position="206"/>
    </location>
</feature>
<gene>
    <name evidence="8" type="ORF">B879_02131</name>
</gene>
<protein>
    <submittedName>
        <fullName evidence="8">SusD family protein</fullName>
    </submittedName>
</protein>
<evidence type="ECO:0000256" key="4">
    <source>
        <dbReference type="ARBA" id="ARBA00023136"/>
    </source>
</evidence>
<evidence type="ECO:0000259" key="7">
    <source>
        <dbReference type="Pfam" id="PF14322"/>
    </source>
</evidence>
<organism evidence="8 9">
    <name type="scientific">Cecembia lonarensis (strain CCUG 58316 / KCTC 22772 / LW9)</name>
    <dbReference type="NCBI Taxonomy" id="1225176"/>
    <lineage>
        <taxon>Bacteria</taxon>
        <taxon>Pseudomonadati</taxon>
        <taxon>Bacteroidota</taxon>
        <taxon>Cytophagia</taxon>
        <taxon>Cytophagales</taxon>
        <taxon>Cyclobacteriaceae</taxon>
        <taxon>Cecembia</taxon>
    </lineage>
</organism>
<evidence type="ECO:0000256" key="2">
    <source>
        <dbReference type="ARBA" id="ARBA00006275"/>
    </source>
</evidence>
<dbReference type="Gene3D" id="1.25.40.390">
    <property type="match status" value="1"/>
</dbReference>
<keyword evidence="3" id="KW-0732">Signal</keyword>
<reference evidence="8 9" key="1">
    <citation type="journal article" date="2012" name="J. Bacteriol.">
        <title>Draft Genome Sequence of Cecembia lonarensis Strain LW9T, Isolated from Lonar Lake, a Haloalkaline Lake in India.</title>
        <authorList>
            <person name="Shivaji S."/>
            <person name="Ara S."/>
            <person name="Singh A."/>
            <person name="Pinnaka A.K."/>
        </authorList>
    </citation>
    <scope>NUCLEOTIDE SEQUENCE [LARGE SCALE GENOMIC DNA]</scope>
    <source>
        <strain evidence="8 9">LW9</strain>
    </source>
</reference>